<evidence type="ECO:0000256" key="7">
    <source>
        <dbReference type="RuleBase" id="RU280818"/>
    </source>
</evidence>
<keyword evidence="3 7" id="KW-0677">Repeat</keyword>
<feature type="coiled-coil region" evidence="8">
    <location>
        <begin position="491"/>
        <end position="525"/>
    </location>
</feature>
<dbReference type="InterPro" id="IPR036322">
    <property type="entry name" value="WD40_repeat_dom_sf"/>
</dbReference>
<feature type="repeat" description="WD" evidence="6">
    <location>
        <begin position="77"/>
        <end position="119"/>
    </location>
</feature>
<dbReference type="Pfam" id="PF08953">
    <property type="entry name" value="DUF1899"/>
    <property type="match status" value="1"/>
</dbReference>
<evidence type="ECO:0000256" key="4">
    <source>
        <dbReference type="ARBA" id="ARBA00023054"/>
    </source>
</evidence>
<evidence type="ECO:0000256" key="9">
    <source>
        <dbReference type="SAM" id="MobiDB-lite"/>
    </source>
</evidence>
<dbReference type="InterPro" id="IPR015505">
    <property type="entry name" value="Coronin"/>
</dbReference>
<keyword evidence="12" id="KW-1185">Reference proteome</keyword>
<evidence type="ECO:0000256" key="2">
    <source>
        <dbReference type="ARBA" id="ARBA00022574"/>
    </source>
</evidence>
<evidence type="ECO:0000256" key="6">
    <source>
        <dbReference type="PROSITE-ProRule" id="PRU00221"/>
    </source>
</evidence>
<evidence type="ECO:0000256" key="3">
    <source>
        <dbReference type="ARBA" id="ARBA00022737"/>
    </source>
</evidence>
<dbReference type="PANTHER" id="PTHR10856:SF0">
    <property type="entry name" value="CORONIN"/>
    <property type="match status" value="1"/>
</dbReference>
<dbReference type="PROSITE" id="PS50082">
    <property type="entry name" value="WD_REPEATS_2"/>
    <property type="match status" value="3"/>
</dbReference>
<dbReference type="InterPro" id="IPR015048">
    <property type="entry name" value="DUF1899"/>
</dbReference>
<dbReference type="Gene3D" id="2.130.10.10">
    <property type="entry name" value="YVTN repeat-like/Quinoprotein amine dehydrogenase"/>
    <property type="match status" value="1"/>
</dbReference>
<organism evidence="11 12">
    <name type="scientific">Brachionus calyciflorus</name>
    <dbReference type="NCBI Taxonomy" id="104777"/>
    <lineage>
        <taxon>Eukaryota</taxon>
        <taxon>Metazoa</taxon>
        <taxon>Spiralia</taxon>
        <taxon>Gnathifera</taxon>
        <taxon>Rotifera</taxon>
        <taxon>Eurotatoria</taxon>
        <taxon>Monogononta</taxon>
        <taxon>Pseudotrocha</taxon>
        <taxon>Ploima</taxon>
        <taxon>Brachionidae</taxon>
        <taxon>Brachionus</taxon>
    </lineage>
</organism>
<gene>
    <name evidence="11" type="ORF">OXX778_LOCUS2633</name>
</gene>
<dbReference type="PROSITE" id="PS00678">
    <property type="entry name" value="WD_REPEATS_1"/>
    <property type="match status" value="2"/>
</dbReference>
<evidence type="ECO:0000313" key="12">
    <source>
        <dbReference type="Proteomes" id="UP000663879"/>
    </source>
</evidence>
<feature type="compositionally biased region" description="Polar residues" evidence="9">
    <location>
        <begin position="426"/>
        <end position="448"/>
    </location>
</feature>
<dbReference type="SMART" id="SM01167">
    <property type="entry name" value="DUF1900"/>
    <property type="match status" value="1"/>
</dbReference>
<keyword evidence="4 8" id="KW-0175">Coiled coil</keyword>
<dbReference type="PROSITE" id="PS50294">
    <property type="entry name" value="WD_REPEATS_REGION"/>
    <property type="match status" value="2"/>
</dbReference>
<evidence type="ECO:0000256" key="8">
    <source>
        <dbReference type="SAM" id="Coils"/>
    </source>
</evidence>
<sequence length="531" mass="59276">MSVKVVRNSKFRHVFGQAQKRDNCYDNIRITKSSWDSTFCCVNPKFLAIITEAAGGGAFLVMPVDKVGRVDRDVPLVVGHKAAVLDIAWCPHNDNLIASASEDCTVKVWEIPDGGLSKNLTDCVADLVAHQRRVGVINWHPSAHLVLLSAGSDNKIFIWNVATAEIFTEISMHPDTIYSAVWNYNGSSILTTCKDKMLRLFDPRTGKLLKEGKGHTATKPMRALFMKDGRIFTTGFSRTGERQYALYDGETLEPLIMEDLDNSNGLLFPFYDEDTNMIYLCGKGDSAIRYFEYTPESPYIHYLNTHQTSDPQRGMGWMTKRGLNVNNCEISKFYKLHNSGLCEVIIMTVPRKSELFQEDLYPDTAAQQAAISAEEWFTGKDAEPVMMSLKEVFLNNQSSKDQKTGGSVLRQASRRIANDTGKPGQRDSTVGNNEIQSASMSRLGNFSSLKPPASNPSTPSHEPSPQPPSTNGTPACVTPALYTVGVEADLFTKLQEEIKRMKIIVKGHEKRIKTLEDRLSEMNMNYDDEDD</sequence>
<dbReference type="FunFam" id="2.130.10.10:FF:000502">
    <property type="entry name" value="Coronin"/>
    <property type="match status" value="1"/>
</dbReference>
<dbReference type="InterPro" id="IPR015943">
    <property type="entry name" value="WD40/YVTN_repeat-like_dom_sf"/>
</dbReference>
<comment type="caution">
    <text evidence="11">The sequence shown here is derived from an EMBL/GenBank/DDBJ whole genome shotgun (WGS) entry which is preliminary data.</text>
</comment>
<evidence type="ECO:0000256" key="1">
    <source>
        <dbReference type="ARBA" id="ARBA00009482"/>
    </source>
</evidence>
<dbReference type="SUPFAM" id="SSF50978">
    <property type="entry name" value="WD40 repeat-like"/>
    <property type="match status" value="1"/>
</dbReference>
<dbReference type="InterPro" id="IPR001680">
    <property type="entry name" value="WD40_rpt"/>
</dbReference>
<dbReference type="Proteomes" id="UP000663879">
    <property type="component" value="Unassembled WGS sequence"/>
</dbReference>
<dbReference type="GO" id="GO:0051015">
    <property type="term" value="F:actin filament binding"/>
    <property type="evidence" value="ECO:0007669"/>
    <property type="project" value="TreeGrafter"/>
</dbReference>
<dbReference type="InterPro" id="IPR019775">
    <property type="entry name" value="WD40_repeat_CS"/>
</dbReference>
<evidence type="ECO:0000256" key="5">
    <source>
        <dbReference type="ARBA" id="ARBA00023203"/>
    </source>
</evidence>
<proteinExistence type="inferred from homology"/>
<feature type="repeat" description="WD" evidence="6">
    <location>
        <begin position="127"/>
        <end position="169"/>
    </location>
</feature>
<protein>
    <recommendedName>
        <fullName evidence="7">Coronin</fullName>
    </recommendedName>
</protein>
<feature type="region of interest" description="Disordered" evidence="9">
    <location>
        <begin position="398"/>
        <end position="475"/>
    </location>
</feature>
<feature type="domain" description="DUF1899" evidence="10">
    <location>
        <begin position="4"/>
        <end position="68"/>
    </location>
</feature>
<keyword evidence="2 6" id="KW-0853">WD repeat</keyword>
<comment type="similarity">
    <text evidence="1 7">Belongs to the WD repeat coronin family.</text>
</comment>
<dbReference type="Pfam" id="PF00400">
    <property type="entry name" value="WD40"/>
    <property type="match status" value="3"/>
</dbReference>
<reference evidence="11" key="1">
    <citation type="submission" date="2021-02" db="EMBL/GenBank/DDBJ databases">
        <authorList>
            <person name="Nowell W R."/>
        </authorList>
    </citation>
    <scope>NUCLEOTIDE SEQUENCE</scope>
    <source>
        <strain evidence="11">Ploen Becks lab</strain>
    </source>
</reference>
<feature type="repeat" description="WD" evidence="6">
    <location>
        <begin position="170"/>
        <end position="211"/>
    </location>
</feature>
<keyword evidence="5" id="KW-0009">Actin-binding</keyword>
<dbReference type="SMART" id="SM00320">
    <property type="entry name" value="WD40"/>
    <property type="match status" value="4"/>
</dbReference>
<dbReference type="OrthoDB" id="1850764at2759"/>
<dbReference type="AlphaFoldDB" id="A0A813N113"/>
<evidence type="ECO:0000259" key="10">
    <source>
        <dbReference type="SMART" id="SM01166"/>
    </source>
</evidence>
<dbReference type="Pfam" id="PF16300">
    <property type="entry name" value="WD40_4"/>
    <property type="match status" value="1"/>
</dbReference>
<evidence type="ECO:0000313" key="11">
    <source>
        <dbReference type="EMBL" id="CAF0727782.1"/>
    </source>
</evidence>
<dbReference type="GO" id="GO:0007015">
    <property type="term" value="P:actin filament organization"/>
    <property type="evidence" value="ECO:0007669"/>
    <property type="project" value="TreeGrafter"/>
</dbReference>
<dbReference type="SMART" id="SM01166">
    <property type="entry name" value="DUF1899"/>
    <property type="match status" value="1"/>
</dbReference>
<dbReference type="PANTHER" id="PTHR10856">
    <property type="entry name" value="CORONIN"/>
    <property type="match status" value="1"/>
</dbReference>
<name>A0A813N113_9BILA</name>
<dbReference type="EMBL" id="CAJNOC010000211">
    <property type="protein sequence ID" value="CAF0727782.1"/>
    <property type="molecule type" value="Genomic_DNA"/>
</dbReference>
<accession>A0A813N113</accession>